<dbReference type="CDD" id="cd00167">
    <property type="entry name" value="SANT"/>
    <property type="match status" value="1"/>
</dbReference>
<feature type="region of interest" description="Disordered" evidence="1">
    <location>
        <begin position="306"/>
        <end position="327"/>
    </location>
</feature>
<sequence>MGVKRPFDEETVQELSFKQAKQLDEDIKSNTVPVEASGKDVVHGHVEDMEPKTDFGEVLLDDKSDSNLHTSAALPWVASSSMEEEAGSDSGYYLPLYPDFVNLNIPRRVPALNDDAYSYQLDISPRKGVPVGLNHQADIPEWNPNSSSKESICSDDIVAHEQALNVVGTSIIPMPDPNFSFNDDANIGSGRNDCTCLDKDSIRCVRQHVEEARQKLRGSLGEEKFLGLGFNIMGEVVANTWTEEEEYLFHEVIYSNPVSLGKNFWKSLSAVFPSRTNMELISYYFNVFILGRRAVQNRSDFLDIDSDDDEWQGDGIHREVEGHDDDSVVESFDDEDLHVDSEIGFSLGINNHNDDHDDDDNDDDGGNDDGGDVRTDLQGDSMMGNQVEQVPPKPIEKLDKDSEVINQVNNMTKVLSSNNNAQAGMYLERNSFPLIHESGGDEHTAIQENGIKSGHIKFLGGKMNGTNESLGSGFILEGCDSKAWDYAFSTSHIKGIDLLPTCNMIEEIFGPCAWNDN</sequence>
<dbReference type="AlphaFoldDB" id="A0AAV3PPD7"/>
<evidence type="ECO:0008006" key="4">
    <source>
        <dbReference type="Google" id="ProtNLM"/>
    </source>
</evidence>
<dbReference type="InterPro" id="IPR009057">
    <property type="entry name" value="Homeodomain-like_sf"/>
</dbReference>
<protein>
    <recommendedName>
        <fullName evidence="4">Myb-like domain-containing protein</fullName>
    </recommendedName>
</protein>
<feature type="compositionally biased region" description="Acidic residues" evidence="1">
    <location>
        <begin position="356"/>
        <end position="370"/>
    </location>
</feature>
<dbReference type="EMBL" id="BAABME010001907">
    <property type="protein sequence ID" value="GAA0152073.1"/>
    <property type="molecule type" value="Genomic_DNA"/>
</dbReference>
<evidence type="ECO:0000256" key="1">
    <source>
        <dbReference type="SAM" id="MobiDB-lite"/>
    </source>
</evidence>
<dbReference type="PANTHER" id="PTHR46872">
    <property type="entry name" value="DNA BINDING PROTEIN"/>
    <property type="match status" value="1"/>
</dbReference>
<dbReference type="Proteomes" id="UP001454036">
    <property type="component" value="Unassembled WGS sequence"/>
</dbReference>
<keyword evidence="3" id="KW-1185">Reference proteome</keyword>
<proteinExistence type="predicted"/>
<evidence type="ECO:0000313" key="3">
    <source>
        <dbReference type="Proteomes" id="UP001454036"/>
    </source>
</evidence>
<feature type="region of interest" description="Disordered" evidence="1">
    <location>
        <begin position="345"/>
        <end position="392"/>
    </location>
</feature>
<dbReference type="InterPro" id="IPR001005">
    <property type="entry name" value="SANT/Myb"/>
</dbReference>
<dbReference type="PANTHER" id="PTHR46872:SF5">
    <property type="entry name" value="MYB-LIKE DOMAIN-CONTAINING PROTEIN"/>
    <property type="match status" value="1"/>
</dbReference>
<comment type="caution">
    <text evidence="2">The sequence shown here is derived from an EMBL/GenBank/DDBJ whole genome shotgun (WGS) entry which is preliminary data.</text>
</comment>
<accession>A0AAV3PPD7</accession>
<organism evidence="2 3">
    <name type="scientific">Lithospermum erythrorhizon</name>
    <name type="common">Purple gromwell</name>
    <name type="synonym">Lithospermum officinale var. erythrorhizon</name>
    <dbReference type="NCBI Taxonomy" id="34254"/>
    <lineage>
        <taxon>Eukaryota</taxon>
        <taxon>Viridiplantae</taxon>
        <taxon>Streptophyta</taxon>
        <taxon>Embryophyta</taxon>
        <taxon>Tracheophyta</taxon>
        <taxon>Spermatophyta</taxon>
        <taxon>Magnoliopsida</taxon>
        <taxon>eudicotyledons</taxon>
        <taxon>Gunneridae</taxon>
        <taxon>Pentapetalae</taxon>
        <taxon>asterids</taxon>
        <taxon>lamiids</taxon>
        <taxon>Boraginales</taxon>
        <taxon>Boraginaceae</taxon>
        <taxon>Boraginoideae</taxon>
        <taxon>Lithospermeae</taxon>
        <taxon>Lithospermum</taxon>
    </lineage>
</organism>
<gene>
    <name evidence="2" type="ORF">LIER_10646</name>
</gene>
<dbReference type="SUPFAM" id="SSF46689">
    <property type="entry name" value="Homeodomain-like"/>
    <property type="match status" value="1"/>
</dbReference>
<name>A0AAV3PPD7_LITER</name>
<reference evidence="2 3" key="1">
    <citation type="submission" date="2024-01" db="EMBL/GenBank/DDBJ databases">
        <title>The complete chloroplast genome sequence of Lithospermum erythrorhizon: insights into the phylogenetic relationship among Boraginaceae species and the maternal lineages of purple gromwells.</title>
        <authorList>
            <person name="Okada T."/>
            <person name="Watanabe K."/>
        </authorList>
    </citation>
    <scope>NUCLEOTIDE SEQUENCE [LARGE SCALE GENOMIC DNA]</scope>
</reference>
<evidence type="ECO:0000313" key="2">
    <source>
        <dbReference type="EMBL" id="GAA0152073.1"/>
    </source>
</evidence>